<feature type="chain" id="PRO_5021762805" description="DUF4189 domain-containing protein" evidence="1">
    <location>
        <begin position="21"/>
        <end position="147"/>
    </location>
</feature>
<reference evidence="2 3" key="1">
    <citation type="submission" date="2019-07" db="EMBL/GenBank/DDBJ databases">
        <title>Whole genome shotgun sequence of Reyranella soli NBRC 108950.</title>
        <authorList>
            <person name="Hosoyama A."/>
            <person name="Uohara A."/>
            <person name="Ohji S."/>
            <person name="Ichikawa N."/>
        </authorList>
    </citation>
    <scope>NUCLEOTIDE SEQUENCE [LARGE SCALE GENOMIC DNA]</scope>
    <source>
        <strain evidence="2 3">NBRC 108950</strain>
    </source>
</reference>
<organism evidence="2 3">
    <name type="scientific">Reyranella soli</name>
    <dbReference type="NCBI Taxonomy" id="1230389"/>
    <lineage>
        <taxon>Bacteria</taxon>
        <taxon>Pseudomonadati</taxon>
        <taxon>Pseudomonadota</taxon>
        <taxon>Alphaproteobacteria</taxon>
        <taxon>Hyphomicrobiales</taxon>
        <taxon>Reyranellaceae</taxon>
        <taxon>Reyranella</taxon>
    </lineage>
</organism>
<dbReference type="Proteomes" id="UP000321058">
    <property type="component" value="Unassembled WGS sequence"/>
</dbReference>
<dbReference type="RefSeq" id="WP_147149691.1">
    <property type="nucleotide sequence ID" value="NZ_BKAJ01000040.1"/>
</dbReference>
<dbReference type="AlphaFoldDB" id="A0A512N9E8"/>
<dbReference type="EMBL" id="BKAJ01000040">
    <property type="protein sequence ID" value="GEP55607.1"/>
    <property type="molecule type" value="Genomic_DNA"/>
</dbReference>
<protein>
    <recommendedName>
        <fullName evidence="4">DUF4189 domain-containing protein</fullName>
    </recommendedName>
</protein>
<keyword evidence="3" id="KW-1185">Reference proteome</keyword>
<name>A0A512N9E8_9HYPH</name>
<proteinExistence type="predicted"/>
<feature type="signal peptide" evidence="1">
    <location>
        <begin position="1"/>
        <end position="20"/>
    </location>
</feature>
<evidence type="ECO:0008006" key="4">
    <source>
        <dbReference type="Google" id="ProtNLM"/>
    </source>
</evidence>
<evidence type="ECO:0000313" key="3">
    <source>
        <dbReference type="Proteomes" id="UP000321058"/>
    </source>
</evidence>
<accession>A0A512N9E8</accession>
<sequence>MKAILAFLAAVLLLPAPLAAQPVSEWTVVTLALDGSWGVGTSEYYGPALASALRKCEAMSGGQSDCGAEVTAVRQGWTLASLCGDHRVLVAAANLTTAIMEAQARQMYLRDLYGDGLPSCSCVMWVDPQGFATASRKPSGTRTSLDK</sequence>
<keyword evidence="1" id="KW-0732">Signal</keyword>
<comment type="caution">
    <text evidence="2">The sequence shown here is derived from an EMBL/GenBank/DDBJ whole genome shotgun (WGS) entry which is preliminary data.</text>
</comment>
<gene>
    <name evidence="2" type="ORF">RSO01_27730</name>
</gene>
<evidence type="ECO:0000256" key="1">
    <source>
        <dbReference type="SAM" id="SignalP"/>
    </source>
</evidence>
<dbReference type="OrthoDB" id="9848248at2"/>
<evidence type="ECO:0000313" key="2">
    <source>
        <dbReference type="EMBL" id="GEP55607.1"/>
    </source>
</evidence>